<dbReference type="InterPro" id="IPR042301">
    <property type="entry name" value="GH115_sf"/>
</dbReference>
<evidence type="ECO:0000313" key="8">
    <source>
        <dbReference type="Proteomes" id="UP001570846"/>
    </source>
</evidence>
<dbReference type="Proteomes" id="UP000323866">
    <property type="component" value="Unassembled WGS sequence"/>
</dbReference>
<reference evidence="6 8" key="3">
    <citation type="submission" date="2024-08" db="EMBL/GenBank/DDBJ databases">
        <authorList>
            <person name="Wei W."/>
        </authorList>
    </citation>
    <scope>NUCLEOTIDE SEQUENCE [LARGE SCALE GENOMIC DNA]</scope>
    <source>
        <strain evidence="6 8">XU2</strain>
    </source>
</reference>
<dbReference type="SUPFAM" id="SSF55545">
    <property type="entry name" value="beta-N-acetylhexosaminidase-like domain"/>
    <property type="match status" value="1"/>
</dbReference>
<reference evidence="5 7" key="2">
    <citation type="submission" date="2019-09" db="EMBL/GenBank/DDBJ databases">
        <title>A bacterium isolated from glacier soil.</title>
        <authorList>
            <person name="Liu Q."/>
        </authorList>
    </citation>
    <scope>NUCLEOTIDE SEQUENCE [LARGE SCALE GENOMIC DNA]</scope>
    <source>
        <strain evidence="5 7">MDT1-10-3</strain>
    </source>
</reference>
<dbReference type="PANTHER" id="PTHR37842:SF2">
    <property type="entry name" value="GYLCOSYL HYDROLASE 115 C-TERMINAL DOMAIN-CONTAINING PROTEIN"/>
    <property type="match status" value="1"/>
</dbReference>
<dbReference type="Gene3D" id="3.20.20.520">
    <property type="entry name" value="Glycosyl hydrolase family 115"/>
    <property type="match status" value="1"/>
</dbReference>
<keyword evidence="2" id="KW-0175">Coiled coil</keyword>
<dbReference type="Gene3D" id="2.60.120.1620">
    <property type="match status" value="1"/>
</dbReference>
<evidence type="ECO:0000256" key="1">
    <source>
        <dbReference type="ARBA" id="ARBA00022801"/>
    </source>
</evidence>
<dbReference type="Proteomes" id="UP001570846">
    <property type="component" value="Unassembled WGS sequence"/>
</dbReference>
<dbReference type="EMBL" id="JBGOGF010000004">
    <property type="protein sequence ID" value="MFA1771537.1"/>
    <property type="molecule type" value="Genomic_DNA"/>
</dbReference>
<organism evidence="5 7">
    <name type="scientific">Rufibacter glacialis</name>
    <dbReference type="NCBI Taxonomy" id="1259555"/>
    <lineage>
        <taxon>Bacteria</taxon>
        <taxon>Pseudomonadati</taxon>
        <taxon>Bacteroidota</taxon>
        <taxon>Cytophagia</taxon>
        <taxon>Cytophagales</taxon>
        <taxon>Hymenobacteraceae</taxon>
        <taxon>Rufibacter</taxon>
    </lineage>
</organism>
<gene>
    <name evidence="6" type="ORF">ACD591_09565</name>
    <name evidence="5" type="ORF">FOE74_14550</name>
</gene>
<dbReference type="AlphaFoldDB" id="A0A5M8QBY1"/>
<feature type="coiled-coil region" evidence="2">
    <location>
        <begin position="564"/>
        <end position="591"/>
    </location>
</feature>
<reference evidence="5 7" key="1">
    <citation type="submission" date="2019-07" db="EMBL/GenBank/DDBJ databases">
        <authorList>
            <person name="Qu J.-H."/>
        </authorList>
    </citation>
    <scope>NUCLEOTIDE SEQUENCE [LARGE SCALE GENOMIC DNA]</scope>
    <source>
        <strain evidence="5 7">MDT1-10-3</strain>
    </source>
</reference>
<evidence type="ECO:0000256" key="2">
    <source>
        <dbReference type="SAM" id="Coils"/>
    </source>
</evidence>
<evidence type="ECO:0000313" key="5">
    <source>
        <dbReference type="EMBL" id="KAA6432326.1"/>
    </source>
</evidence>
<protein>
    <submittedName>
        <fullName evidence="6">Glycosyl hydrolase 115 family protein</fullName>
    </submittedName>
</protein>
<dbReference type="Pfam" id="PF17829">
    <property type="entry name" value="GH115_C"/>
    <property type="match status" value="1"/>
</dbReference>
<accession>A0A5M8QBY1</accession>
<dbReference type="InterPro" id="IPR031924">
    <property type="entry name" value="GH115"/>
</dbReference>
<dbReference type="GO" id="GO:0005975">
    <property type="term" value="P:carbohydrate metabolic process"/>
    <property type="evidence" value="ECO:0007669"/>
    <property type="project" value="UniProtKB-ARBA"/>
</dbReference>
<feature type="domain" description="Gylcosyl hydrolase 115 C-terminal" evidence="4">
    <location>
        <begin position="811"/>
        <end position="983"/>
    </location>
</feature>
<proteinExistence type="predicted"/>
<dbReference type="Gene3D" id="3.30.379.10">
    <property type="entry name" value="Chitobiase/beta-hexosaminidase domain 2-like"/>
    <property type="match status" value="1"/>
</dbReference>
<keyword evidence="8" id="KW-1185">Reference proteome</keyword>
<dbReference type="PANTHER" id="PTHR37842">
    <property type="match status" value="1"/>
</dbReference>
<evidence type="ECO:0000313" key="7">
    <source>
        <dbReference type="Proteomes" id="UP000323866"/>
    </source>
</evidence>
<evidence type="ECO:0000256" key="3">
    <source>
        <dbReference type="SAM" id="SignalP"/>
    </source>
</evidence>
<feature type="signal peptide" evidence="3">
    <location>
        <begin position="1"/>
        <end position="22"/>
    </location>
</feature>
<dbReference type="InterPro" id="IPR041437">
    <property type="entry name" value="GH115_C"/>
</dbReference>
<dbReference type="EMBL" id="VKKZ01000022">
    <property type="protein sequence ID" value="KAA6432326.1"/>
    <property type="molecule type" value="Genomic_DNA"/>
</dbReference>
<sequence>MTKRIAFLLGLAYTLIGFRLQAQTAQKAGGISVTAEPTPGSFPLVQAGQAAPIYLDAQAAEVVRIAVAALAEDMKAVTGFGPEIRKTGPKELPALPVIVGTIGQSGLIDQLVESKALQVQEIKGRWESYTIAVVEKPFAPVSKALVIAGSDPRGTAFGVFEVSRRMGVSPWYWWADAKPALKKDLFVTAGTLVKGPPSVKYRGIFLNDEDWGLQPWAAQNLDQDLKDIGPNTYARIFELLLRLKANLIWPAMHPSTKAFFHYPANQKVADAYSILVGTSHAEPMLRNNVDEWQETTMGSFDYFSNQKAVQAYWENRVKEAKNLEAIYTMGMRGVHDSGMKGAKNTSEAATMLEKIISDQRELLKKHVSQNVTAVPQVFTAYKEVLDIYDHGLKLPEDITLVWPDDNYGYIHRLSNPQEQQRAGGSGVYYHASYWGRPHDYLWLSSTHPSLIKEEMIKAYAMKADQLWVLNVGDIKPLEHNIDLFLDMAYDASAFQGRNSAEQHLRQWVSEVFGEEKAGAMSQILWKYYHLAFERKPEFMGWSRTEPTTQTTYTAYNHFYYGDEAQKRIDQYEALEKQVKALRGQIAAKDADAFYQLVYYPVVGASLMNKKFLYRDKSYLYAKQNRTSAADYVQLAKQAYEGIMKETDYYNHQLANGKWKGMMSMKPRDLPVYQEPVLPEIAKNSSFSWSIAPEGFVTQDSSLTSGPGLQLPAFQPWGSTSYFVDLFLTNHQSVSWQAKPSDKWIKVSVPKGELTTVIGQKQQRIWVSVDWDKVPKKPEALGHITFKGGGQEFKVAVKAANQMEPSLKDHKGFVEEKGYVSIHAENFSRASGKEGKSWEVVEGLGHTGKSLMALPLQVNSVPQPESLKEQAPVVEYDFYALTAAAPTVSVFTLPTHPVTTGYSMRYGVSLDNGPVQVVDFKTVGRSEEWKVNVLENRAKRQVKFPALSKGKHTLKIYLLDPGVVLDYITIDLGGLKKAYSVLPETKK</sequence>
<keyword evidence="1 6" id="KW-0378">Hydrolase</keyword>
<comment type="caution">
    <text evidence="5">The sequence shown here is derived from an EMBL/GenBank/DDBJ whole genome shotgun (WGS) entry which is preliminary data.</text>
</comment>
<evidence type="ECO:0000259" key="4">
    <source>
        <dbReference type="Pfam" id="PF17829"/>
    </source>
</evidence>
<dbReference type="Gene3D" id="1.20.58.2150">
    <property type="match status" value="1"/>
</dbReference>
<feature type="chain" id="PRO_5024456660" evidence="3">
    <location>
        <begin position="23"/>
        <end position="986"/>
    </location>
</feature>
<evidence type="ECO:0000313" key="6">
    <source>
        <dbReference type="EMBL" id="MFA1771537.1"/>
    </source>
</evidence>
<dbReference type="Pfam" id="PF15979">
    <property type="entry name" value="Glyco_hydro_115"/>
    <property type="match status" value="1"/>
</dbReference>
<dbReference type="GO" id="GO:0016787">
    <property type="term" value="F:hydrolase activity"/>
    <property type="evidence" value="ECO:0007669"/>
    <property type="project" value="UniProtKB-KW"/>
</dbReference>
<dbReference type="RefSeq" id="WP_149099358.1">
    <property type="nucleotide sequence ID" value="NZ_BMMG01000005.1"/>
</dbReference>
<keyword evidence="3" id="KW-0732">Signal</keyword>
<name>A0A5M8QBY1_9BACT</name>
<dbReference type="InterPro" id="IPR029018">
    <property type="entry name" value="Hex-like_dom2"/>
</dbReference>
<dbReference type="OrthoDB" id="8727830at2"/>